<evidence type="ECO:0000313" key="6">
    <source>
        <dbReference type="WBParaSite" id="PSAMB.scaffold13008size2475.g35209.t1"/>
    </source>
</evidence>
<evidence type="ECO:0000256" key="2">
    <source>
        <dbReference type="ARBA" id="ARBA00008376"/>
    </source>
</evidence>
<dbReference type="InterPro" id="IPR036723">
    <property type="entry name" value="Alpha-catenin/vinculin-like_sf"/>
</dbReference>
<dbReference type="PANTHER" id="PTHR46342">
    <property type="entry name" value="ALPHA-CATULIN"/>
    <property type="match status" value="1"/>
</dbReference>
<dbReference type="GO" id="GO:0005737">
    <property type="term" value="C:cytoplasm"/>
    <property type="evidence" value="ECO:0007669"/>
    <property type="project" value="UniProtKB-SubCell"/>
</dbReference>
<keyword evidence="4" id="KW-0175">Coiled coil</keyword>
<keyword evidence="5" id="KW-1185">Reference proteome</keyword>
<proteinExistence type="inferred from homology"/>
<feature type="coiled-coil region" evidence="4">
    <location>
        <begin position="177"/>
        <end position="204"/>
    </location>
</feature>
<organism evidence="5 6">
    <name type="scientific">Plectus sambesii</name>
    <dbReference type="NCBI Taxonomy" id="2011161"/>
    <lineage>
        <taxon>Eukaryota</taxon>
        <taxon>Metazoa</taxon>
        <taxon>Ecdysozoa</taxon>
        <taxon>Nematoda</taxon>
        <taxon>Chromadorea</taxon>
        <taxon>Plectida</taxon>
        <taxon>Plectina</taxon>
        <taxon>Plectoidea</taxon>
        <taxon>Plectidae</taxon>
        <taxon>Plectus</taxon>
    </lineage>
</organism>
<evidence type="ECO:0000256" key="3">
    <source>
        <dbReference type="ARBA" id="ARBA00022490"/>
    </source>
</evidence>
<dbReference type="GO" id="GO:0071944">
    <property type="term" value="C:cell periphery"/>
    <property type="evidence" value="ECO:0007669"/>
    <property type="project" value="UniProtKB-ARBA"/>
</dbReference>
<name>A0A914UXU9_9BILA</name>
<comment type="subcellular location">
    <subcellularLocation>
        <location evidence="1">Cytoplasm</location>
    </subcellularLocation>
</comment>
<evidence type="ECO:0000256" key="4">
    <source>
        <dbReference type="SAM" id="Coils"/>
    </source>
</evidence>
<sequence>DLKSEKRRTQMHVARNLLERHTMLLLTASKTLLRHPECESARNCRDGVFRQMRVSLQLIGLCITDGVLPFDPARYFAGIGYPDEETLDIGLQLTANAAIKQLVDTLEMVRMTSNVGTGVRERLVGALDAVCEMTQDFTDSAYTPHHHREQILDFLEEARFEMSNLLRPEDHPETLRNEGIEVTVQRLNRRLKDLRKQLQIVAMDQVSEVFRANEDHLILSSIKACAVSGDIDGVEQYIEKFREHAEHMQEVCRLLHHISLTDSLHVQTGHAERNLRAMAPLMILAGRTLCLHPSSRIARENLEVFCDTWAQAVNDMSKLAKESDAAAHGRVAAEKQAYMSLPRPGVS</sequence>
<dbReference type="Proteomes" id="UP000887566">
    <property type="component" value="Unplaced"/>
</dbReference>
<evidence type="ECO:0000256" key="1">
    <source>
        <dbReference type="ARBA" id="ARBA00004496"/>
    </source>
</evidence>
<dbReference type="SUPFAM" id="SSF47220">
    <property type="entry name" value="alpha-catenin/vinculin-like"/>
    <property type="match status" value="2"/>
</dbReference>
<dbReference type="Gene3D" id="1.20.120.230">
    <property type="entry name" value="Alpha-catenin/vinculin-like"/>
    <property type="match status" value="2"/>
</dbReference>
<protein>
    <submittedName>
        <fullName evidence="6">Alpha-catenin</fullName>
    </submittedName>
</protein>
<dbReference type="InterPro" id="IPR006077">
    <property type="entry name" value="Vinculin/catenin"/>
</dbReference>
<reference evidence="6" key="1">
    <citation type="submission" date="2022-11" db="UniProtKB">
        <authorList>
            <consortium name="WormBaseParasite"/>
        </authorList>
    </citation>
    <scope>IDENTIFICATION</scope>
</reference>
<accession>A0A914UXU9</accession>
<dbReference type="Pfam" id="PF01044">
    <property type="entry name" value="Vinculin"/>
    <property type="match status" value="1"/>
</dbReference>
<dbReference type="AlphaFoldDB" id="A0A914UXU9"/>
<dbReference type="PANTHER" id="PTHR46342:SF1">
    <property type="entry name" value="ALPHA-CATULIN"/>
    <property type="match status" value="1"/>
</dbReference>
<dbReference type="InterPro" id="IPR030045">
    <property type="entry name" value="CTNNAL1"/>
</dbReference>
<dbReference type="GO" id="GO:0051015">
    <property type="term" value="F:actin filament binding"/>
    <property type="evidence" value="ECO:0007669"/>
    <property type="project" value="InterPro"/>
</dbReference>
<evidence type="ECO:0000313" key="5">
    <source>
        <dbReference type="Proteomes" id="UP000887566"/>
    </source>
</evidence>
<comment type="similarity">
    <text evidence="2">Belongs to the vinculin/alpha-catenin family.</text>
</comment>
<dbReference type="WBParaSite" id="PSAMB.scaffold13008size2475.g35209.t1">
    <property type="protein sequence ID" value="PSAMB.scaffold13008size2475.g35209.t1"/>
    <property type="gene ID" value="PSAMB.scaffold13008size2475.g35209"/>
</dbReference>
<dbReference type="GO" id="GO:0007155">
    <property type="term" value="P:cell adhesion"/>
    <property type="evidence" value="ECO:0007669"/>
    <property type="project" value="InterPro"/>
</dbReference>
<keyword evidence="3" id="KW-0963">Cytoplasm</keyword>
<dbReference type="GO" id="GO:0007266">
    <property type="term" value="P:Rho protein signal transduction"/>
    <property type="evidence" value="ECO:0007669"/>
    <property type="project" value="InterPro"/>
</dbReference>